<dbReference type="EMBL" id="JBJJXI010000123">
    <property type="protein sequence ID" value="KAL3389531.1"/>
    <property type="molecule type" value="Genomic_DNA"/>
</dbReference>
<accession>A0ABD2WA61</accession>
<organism evidence="1 2">
    <name type="scientific">Trichogramma kaykai</name>
    <dbReference type="NCBI Taxonomy" id="54128"/>
    <lineage>
        <taxon>Eukaryota</taxon>
        <taxon>Metazoa</taxon>
        <taxon>Ecdysozoa</taxon>
        <taxon>Arthropoda</taxon>
        <taxon>Hexapoda</taxon>
        <taxon>Insecta</taxon>
        <taxon>Pterygota</taxon>
        <taxon>Neoptera</taxon>
        <taxon>Endopterygota</taxon>
        <taxon>Hymenoptera</taxon>
        <taxon>Apocrita</taxon>
        <taxon>Proctotrupomorpha</taxon>
        <taxon>Chalcidoidea</taxon>
        <taxon>Trichogrammatidae</taxon>
        <taxon>Trichogramma</taxon>
    </lineage>
</organism>
<dbReference type="Proteomes" id="UP001627154">
    <property type="component" value="Unassembled WGS sequence"/>
</dbReference>
<dbReference type="AlphaFoldDB" id="A0ABD2WA61"/>
<name>A0ABD2WA61_9HYME</name>
<reference evidence="1 2" key="1">
    <citation type="journal article" date="2024" name="bioRxiv">
        <title>A reference genome for Trichogramma kaykai: A tiny desert-dwelling parasitoid wasp with competing sex-ratio distorters.</title>
        <authorList>
            <person name="Culotta J."/>
            <person name="Lindsey A.R."/>
        </authorList>
    </citation>
    <scope>NUCLEOTIDE SEQUENCE [LARGE SCALE GENOMIC DNA]</scope>
    <source>
        <strain evidence="1 2">KSX58</strain>
    </source>
</reference>
<sequence>MRGLTRSRANEIIFEIKKDPGRHSQFCLVGVNLFSHTSSFWRGSHAESLDAYTQAYGGNDQNISANVILKTIENVITNAKDWDGNRIKRMKHN</sequence>
<evidence type="ECO:0000313" key="2">
    <source>
        <dbReference type="Proteomes" id="UP001627154"/>
    </source>
</evidence>
<comment type="caution">
    <text evidence="1">The sequence shown here is derived from an EMBL/GenBank/DDBJ whole genome shotgun (WGS) entry which is preliminary data.</text>
</comment>
<gene>
    <name evidence="1" type="ORF">TKK_015739</name>
</gene>
<evidence type="ECO:0000313" key="1">
    <source>
        <dbReference type="EMBL" id="KAL3389531.1"/>
    </source>
</evidence>
<protein>
    <submittedName>
        <fullName evidence="1">Uncharacterized protein</fullName>
    </submittedName>
</protein>
<keyword evidence="2" id="KW-1185">Reference proteome</keyword>
<proteinExistence type="predicted"/>